<name>K7YX73_BDEBC</name>
<evidence type="ECO:0000313" key="1">
    <source>
        <dbReference type="EMBL" id="AFY02278.1"/>
    </source>
</evidence>
<protein>
    <submittedName>
        <fullName evidence="1">Uncharacterized protein</fullName>
    </submittedName>
</protein>
<dbReference type="AlphaFoldDB" id="K7YX73"/>
<dbReference type="Proteomes" id="UP000010074">
    <property type="component" value="Chromosome"/>
</dbReference>
<dbReference type="EMBL" id="CP002930">
    <property type="protein sequence ID" value="AFY02278.1"/>
    <property type="molecule type" value="Genomic_DNA"/>
</dbReference>
<dbReference type="KEGG" id="bbat:Bdt_2595"/>
<proteinExistence type="predicted"/>
<gene>
    <name evidence="1" type="ORF">Bdt_2595</name>
</gene>
<reference evidence="1 2" key="1">
    <citation type="journal article" date="2012" name="BMC Genomics">
        <title>Genome analysis of a simultaneously predatory and prey-independent, novel Bdellovibrio bacteriovorus from the River Tiber, supports in silico predictions of both ancient and recent lateral gene transfer from diverse bacteria.</title>
        <authorList>
            <person name="Hobley L."/>
            <person name="Lerner T.R."/>
            <person name="Williams L.E."/>
            <person name="Lambert C."/>
            <person name="Till R."/>
            <person name="Milner D.S."/>
            <person name="Basford S.M."/>
            <person name="Capeness M.J."/>
            <person name="Fenton A.K."/>
            <person name="Atterbury R.J."/>
            <person name="Harris M.A."/>
            <person name="Sockett R.E."/>
        </authorList>
    </citation>
    <scope>NUCLEOTIDE SEQUENCE [LARGE SCALE GENOMIC DNA]</scope>
    <source>
        <strain evidence="1 2">Tiberius</strain>
    </source>
</reference>
<accession>K7YX73</accession>
<dbReference type="HOGENOM" id="CLU_3380718_0_0_7"/>
<evidence type="ECO:0000313" key="2">
    <source>
        <dbReference type="Proteomes" id="UP000010074"/>
    </source>
</evidence>
<organism evidence="1 2">
    <name type="scientific">Bdellovibrio bacteriovorus str. Tiberius</name>
    <dbReference type="NCBI Taxonomy" id="1069642"/>
    <lineage>
        <taxon>Bacteria</taxon>
        <taxon>Pseudomonadati</taxon>
        <taxon>Bdellovibrionota</taxon>
        <taxon>Bdellovibrionia</taxon>
        <taxon>Bdellovibrionales</taxon>
        <taxon>Pseudobdellovibrionaceae</taxon>
        <taxon>Bdellovibrio</taxon>
    </lineage>
</organism>
<sequence>MFDGFNGGFGALAEGFGFGQALGLEPEGLGMIF</sequence>